<dbReference type="InterPro" id="IPR036249">
    <property type="entry name" value="Thioredoxin-like_sf"/>
</dbReference>
<accession>A0A0G0L014</accession>
<feature type="non-terminal residue" evidence="3">
    <location>
        <position position="1"/>
    </location>
</feature>
<feature type="transmembrane region" description="Helical" evidence="1">
    <location>
        <begin position="262"/>
        <end position="283"/>
    </location>
</feature>
<keyword evidence="1" id="KW-1133">Transmembrane helix</keyword>
<keyword evidence="1" id="KW-0812">Transmembrane</keyword>
<evidence type="ECO:0000313" key="3">
    <source>
        <dbReference type="EMBL" id="KKQ84342.1"/>
    </source>
</evidence>
<dbReference type="AlphaFoldDB" id="A0A0G0L014"/>
<reference evidence="3 4" key="1">
    <citation type="journal article" date="2015" name="Nature">
        <title>rRNA introns, odd ribosomes, and small enigmatic genomes across a large radiation of phyla.</title>
        <authorList>
            <person name="Brown C.T."/>
            <person name="Hug L.A."/>
            <person name="Thomas B.C."/>
            <person name="Sharon I."/>
            <person name="Castelle C.J."/>
            <person name="Singh A."/>
            <person name="Wilkins M.J."/>
            <person name="Williams K.H."/>
            <person name="Banfield J.F."/>
        </authorList>
    </citation>
    <scope>NUCLEOTIDE SEQUENCE [LARGE SCALE GENOMIC DNA]</scope>
</reference>
<dbReference type="PROSITE" id="PS51352">
    <property type="entry name" value="THIOREDOXIN_2"/>
    <property type="match status" value="1"/>
</dbReference>
<evidence type="ECO:0000313" key="4">
    <source>
        <dbReference type="Proteomes" id="UP000034710"/>
    </source>
</evidence>
<dbReference type="CDD" id="cd02947">
    <property type="entry name" value="TRX_family"/>
    <property type="match status" value="1"/>
</dbReference>
<feature type="transmembrane region" description="Helical" evidence="1">
    <location>
        <begin position="209"/>
        <end position="228"/>
    </location>
</feature>
<sequence>FVIKVFCASSEATRFSMLAFLKDLNVTKTFTSSFFAFFTLLGFTDPVRAENTVPIYFFWSEGCPHCTKEKPFLDELSEKYPSVELYSFEISKSSKNRKLLIETGEILQKDVSGVPFTVIGDQAFTGYTESITSKQIEDRIKYCINNPCPDSVIGVVGEVISKVSPTTEPDEAGQTESIIDKVRVPLFGEIDLKNLSLPLVTIVMGALDGFNPCAMWTLLFLISLLLGVADKKRRWILGSAFIFASAFVYFLFMAAWLNLLLFIGFVIWVRVLVALVALGGGIYNIREYFTNKEGACKVTGGEKRKAVFEKLKEVTMQKTFILALLGIILLAFAVNLVELICSAGLPVIFTQILTLSDLSQGQYYAYMLLYIFIFMLDDLFIFFTAMITLEMTGINTKYSRYSHLVGGLIMIIIGILLLFKPELLMFG</sequence>
<evidence type="ECO:0000256" key="1">
    <source>
        <dbReference type="SAM" id="Phobius"/>
    </source>
</evidence>
<feature type="transmembrane region" description="Helical" evidence="1">
    <location>
        <begin position="235"/>
        <end position="256"/>
    </location>
</feature>
<name>A0A0G0L014_9BACT</name>
<feature type="transmembrane region" description="Helical" evidence="1">
    <location>
        <begin position="365"/>
        <end position="389"/>
    </location>
</feature>
<feature type="transmembrane region" description="Helical" evidence="1">
    <location>
        <begin position="320"/>
        <end position="345"/>
    </location>
</feature>
<dbReference type="InterPro" id="IPR013766">
    <property type="entry name" value="Thioredoxin_domain"/>
</dbReference>
<proteinExistence type="predicted"/>
<feature type="domain" description="Thioredoxin" evidence="2">
    <location>
        <begin position="6"/>
        <end position="184"/>
    </location>
</feature>
<protein>
    <recommendedName>
        <fullName evidence="2">Thioredoxin domain-containing protein</fullName>
    </recommendedName>
</protein>
<feature type="transmembrane region" description="Helical" evidence="1">
    <location>
        <begin position="401"/>
        <end position="419"/>
    </location>
</feature>
<dbReference type="PATRIC" id="fig|1618547.3.peg.197"/>
<comment type="caution">
    <text evidence="3">The sequence shown here is derived from an EMBL/GenBank/DDBJ whole genome shotgun (WGS) entry which is preliminary data.</text>
</comment>
<organism evidence="3 4">
    <name type="scientific">Candidatus Woesebacteria bacterium GW2011_GWA1_38_8</name>
    <dbReference type="NCBI Taxonomy" id="1618547"/>
    <lineage>
        <taxon>Bacteria</taxon>
        <taxon>Candidatus Woeseibacteriota</taxon>
    </lineage>
</organism>
<gene>
    <name evidence="3" type="ORF">UT06_C0005G0001</name>
</gene>
<keyword evidence="1" id="KW-0472">Membrane</keyword>
<dbReference type="PROSITE" id="PS51354">
    <property type="entry name" value="GLUTAREDOXIN_2"/>
    <property type="match status" value="1"/>
</dbReference>
<evidence type="ECO:0000259" key="2">
    <source>
        <dbReference type="PROSITE" id="PS51352"/>
    </source>
</evidence>
<dbReference type="EMBL" id="LBVJ01000005">
    <property type="protein sequence ID" value="KKQ84342.1"/>
    <property type="molecule type" value="Genomic_DNA"/>
</dbReference>
<dbReference type="SUPFAM" id="SSF52833">
    <property type="entry name" value="Thioredoxin-like"/>
    <property type="match status" value="1"/>
</dbReference>
<dbReference type="Gene3D" id="3.40.30.10">
    <property type="entry name" value="Glutaredoxin"/>
    <property type="match status" value="1"/>
</dbReference>
<dbReference type="Proteomes" id="UP000034710">
    <property type="component" value="Unassembled WGS sequence"/>
</dbReference>